<evidence type="ECO:0000313" key="2">
    <source>
        <dbReference type="EMBL" id="SDM94303.1"/>
    </source>
</evidence>
<accession>A0A1G9XDB6</accession>
<proteinExistence type="predicted"/>
<sequence>MRRAEVTVPTSVTAAPSRSITATRGLWVQAVKNTASIDRASGPTTGGGYRRRAAHSATASPVSHPGELAVVLLGYDVGKCRVGDVADRSCRIS</sequence>
<reference evidence="3" key="1">
    <citation type="submission" date="2016-10" db="EMBL/GenBank/DDBJ databases">
        <authorList>
            <person name="Varghese N."/>
            <person name="Submissions S."/>
        </authorList>
    </citation>
    <scope>NUCLEOTIDE SEQUENCE [LARGE SCALE GENOMIC DNA]</scope>
    <source>
        <strain evidence="3">CGMCC 4.7042</strain>
    </source>
</reference>
<protein>
    <submittedName>
        <fullName evidence="2">Uncharacterized protein</fullName>
    </submittedName>
</protein>
<organism evidence="2 3">
    <name type="scientific">Streptomyces wuyuanensis</name>
    <dbReference type="NCBI Taxonomy" id="1196353"/>
    <lineage>
        <taxon>Bacteria</taxon>
        <taxon>Bacillati</taxon>
        <taxon>Actinomycetota</taxon>
        <taxon>Actinomycetes</taxon>
        <taxon>Kitasatosporales</taxon>
        <taxon>Streptomycetaceae</taxon>
        <taxon>Streptomyces</taxon>
    </lineage>
</organism>
<keyword evidence="3" id="KW-1185">Reference proteome</keyword>
<dbReference type="AlphaFoldDB" id="A0A1G9XDB6"/>
<name>A0A1G9XDB6_9ACTN</name>
<evidence type="ECO:0000313" key="3">
    <source>
        <dbReference type="Proteomes" id="UP000199063"/>
    </source>
</evidence>
<gene>
    <name evidence="2" type="ORF">SAMN05444921_115194</name>
</gene>
<dbReference type="EMBL" id="FNHI01000015">
    <property type="protein sequence ID" value="SDM94303.1"/>
    <property type="molecule type" value="Genomic_DNA"/>
</dbReference>
<dbReference type="Proteomes" id="UP000199063">
    <property type="component" value="Unassembled WGS sequence"/>
</dbReference>
<feature type="region of interest" description="Disordered" evidence="1">
    <location>
        <begin position="37"/>
        <end position="61"/>
    </location>
</feature>
<evidence type="ECO:0000256" key="1">
    <source>
        <dbReference type="SAM" id="MobiDB-lite"/>
    </source>
</evidence>